<evidence type="ECO:0000313" key="2">
    <source>
        <dbReference type="EMBL" id="MDQ0438078.1"/>
    </source>
</evidence>
<dbReference type="PRINTS" id="PR00702">
    <property type="entry name" value="ACRIFLAVINRP"/>
</dbReference>
<name>A0ABU0H6Z6_9HYPH</name>
<dbReference type="Pfam" id="PF00873">
    <property type="entry name" value="ACR_tran"/>
    <property type="match status" value="1"/>
</dbReference>
<dbReference type="Gene3D" id="1.20.1640.10">
    <property type="entry name" value="Multidrug efflux transporter AcrB transmembrane domain"/>
    <property type="match status" value="2"/>
</dbReference>
<feature type="transmembrane region" description="Helical" evidence="1">
    <location>
        <begin position="431"/>
        <end position="451"/>
    </location>
</feature>
<dbReference type="Gene3D" id="3.30.2090.10">
    <property type="entry name" value="Multidrug efflux transporter AcrB TolC docking domain, DN and DC subdomains"/>
    <property type="match status" value="2"/>
</dbReference>
<dbReference type="Proteomes" id="UP001241603">
    <property type="component" value="Unassembled WGS sequence"/>
</dbReference>
<dbReference type="PANTHER" id="PTHR32063:SF21">
    <property type="entry name" value="MULTIDRUG RESISTANCE PROTEIN MDTB"/>
    <property type="match status" value="1"/>
</dbReference>
<feature type="transmembrane region" description="Helical" evidence="1">
    <location>
        <begin position="986"/>
        <end position="1010"/>
    </location>
</feature>
<sequence>MNISEFCIRRPVATTLFFLGIAMGGLFAYQQLPVAALPEVSFPTISVSAQLPGASPQTMATAVATPLIKQFETISGIDTISATSSLGSSQIVLQFALSQNIDTAAGDVQAAIDRAQRQLPSNMQNPPSYRKVNPADAPVLFLAVQSPTLPMSTIDDFAENIISPSLSTLPGVAQVSVYGGQTYAVRVQVDPSKLATRGIGLDQVSSAIAGANDQTPVGTLMNKSQSLVIDAPTQMTSADQFKQLIIANPNGSPVRLADVANVVDSVQNTQTAGWYDGSRSIVLAIQRQPSANTVAVVDAVNAELPKLEASMPASMTISVMNDRSTSIRSAISDVQITLGITIVLVVLVIYLFLGKLSATIIPALAVPLSMVAAFGGMYWLGFSVDNISLLGLTLAVGLVVDDAIVMLENIMRHVEEGQKPFAAALLGSSEIGATIISMTLSLVAVFLPILLMGGVVGRLFNEFGIVVTMAIGASAVVSLTLTPMLAARLPKSAAEPGRWGPAAWFEAVFLWIERRYDRGVAWCLAHRFTILGVFLATVVASGYLFMTLPKGFFPQEDISQLSVSTQARQDISFDAMTGLQRQVEAVLRASPYVDHVASFVGGGPGSATMNAGSLSVQLKPKDERPALDIVTADLRSQLGRIAGIRSYIVPVQNLRVGGMNSQSMYQLVVQSLDQPTLNDWTTKLTNAMRADSHFVDVANNLQNNALQARLVIDRDKASSLGITAATLRQTLEDGFGTATAATIQSTGSSYDVILEYDPNLAWSDDLLSTIRVRSSSGNLVPLTSFAHVDRVSGPVTVNQLGQLPAATISFNLPNGVALGDATDQVNVLKQDIGLPANVYTSYAGTAQVFQDSLSTQGILILAAILTIYVVLGMLYESFIHPLTILSGLPAAALGALIALKLTGLDLSVIALIGILMLIGIVKKNAIMMVDVAIAGQREENMEPGPAIHRAAVRRFRPIMMTTFAALLGALPIALGSGASAELRQPLGIAVVGGLVVSQLLTLFITPVIFVEMERFSRFLGRLRQGRPVDAGATTDVGHASLPQPAGE</sequence>
<keyword evidence="1" id="KW-0812">Transmembrane</keyword>
<dbReference type="InterPro" id="IPR001036">
    <property type="entry name" value="Acrflvin-R"/>
</dbReference>
<evidence type="ECO:0000313" key="3">
    <source>
        <dbReference type="Proteomes" id="UP001241603"/>
    </source>
</evidence>
<dbReference type="InterPro" id="IPR027463">
    <property type="entry name" value="AcrB_DN_DC_subdom"/>
</dbReference>
<dbReference type="Gene3D" id="3.30.70.1320">
    <property type="entry name" value="Multidrug efflux transporter AcrB pore domain like"/>
    <property type="match status" value="1"/>
</dbReference>
<keyword evidence="1" id="KW-1133">Transmembrane helix</keyword>
<accession>A0ABU0H6Z6</accession>
<dbReference type="SUPFAM" id="SSF82866">
    <property type="entry name" value="Multidrug efflux transporter AcrB transmembrane domain"/>
    <property type="match status" value="2"/>
</dbReference>
<dbReference type="SUPFAM" id="SSF82693">
    <property type="entry name" value="Multidrug efflux transporter AcrB pore domain, PN1, PN2, PC1 and PC2 subdomains"/>
    <property type="match status" value="4"/>
</dbReference>
<dbReference type="EMBL" id="JAUSVO010000003">
    <property type="protein sequence ID" value="MDQ0438078.1"/>
    <property type="molecule type" value="Genomic_DNA"/>
</dbReference>
<protein>
    <submittedName>
        <fullName evidence="2">HAE1 family hydrophobic/amphiphilic exporter-1</fullName>
    </submittedName>
</protein>
<dbReference type="Gene3D" id="3.30.70.1430">
    <property type="entry name" value="Multidrug efflux transporter AcrB pore domain"/>
    <property type="match status" value="2"/>
</dbReference>
<dbReference type="RefSeq" id="WP_266348991.1">
    <property type="nucleotide sequence ID" value="NZ_JAPKNG010000003.1"/>
</dbReference>
<feature type="transmembrane region" description="Helical" evidence="1">
    <location>
        <begin position="908"/>
        <end position="934"/>
    </location>
</feature>
<organism evidence="2 3">
    <name type="scientific">Kaistia dalseonensis</name>
    <dbReference type="NCBI Taxonomy" id="410840"/>
    <lineage>
        <taxon>Bacteria</taxon>
        <taxon>Pseudomonadati</taxon>
        <taxon>Pseudomonadota</taxon>
        <taxon>Alphaproteobacteria</taxon>
        <taxon>Hyphomicrobiales</taxon>
        <taxon>Kaistiaceae</taxon>
        <taxon>Kaistia</taxon>
    </lineage>
</organism>
<feature type="transmembrane region" description="Helical" evidence="1">
    <location>
        <begin position="955"/>
        <end position="974"/>
    </location>
</feature>
<comment type="caution">
    <text evidence="2">The sequence shown here is derived from an EMBL/GenBank/DDBJ whole genome shotgun (WGS) entry which is preliminary data.</text>
</comment>
<keyword evidence="3" id="KW-1185">Reference proteome</keyword>
<feature type="transmembrane region" description="Helical" evidence="1">
    <location>
        <begin position="524"/>
        <end position="546"/>
    </location>
</feature>
<dbReference type="SUPFAM" id="SSF82714">
    <property type="entry name" value="Multidrug efflux transporter AcrB TolC docking domain, DN and DC subdomains"/>
    <property type="match status" value="2"/>
</dbReference>
<keyword evidence="1" id="KW-0472">Membrane</keyword>
<reference evidence="2 3" key="1">
    <citation type="submission" date="2023-07" db="EMBL/GenBank/DDBJ databases">
        <title>Genomic Encyclopedia of Type Strains, Phase IV (KMG-IV): sequencing the most valuable type-strain genomes for metagenomic binning, comparative biology and taxonomic classification.</title>
        <authorList>
            <person name="Goeker M."/>
        </authorList>
    </citation>
    <scope>NUCLEOTIDE SEQUENCE [LARGE SCALE GENOMIC DNA]</scope>
    <source>
        <strain evidence="2 3">B6-8</strain>
    </source>
</reference>
<feature type="transmembrane region" description="Helical" evidence="1">
    <location>
        <begin position="334"/>
        <end position="353"/>
    </location>
</feature>
<feature type="transmembrane region" description="Helical" evidence="1">
    <location>
        <begin position="857"/>
        <end position="875"/>
    </location>
</feature>
<dbReference type="Gene3D" id="3.30.70.1440">
    <property type="entry name" value="Multidrug efflux transporter AcrB pore domain"/>
    <property type="match status" value="1"/>
</dbReference>
<dbReference type="PANTHER" id="PTHR32063">
    <property type="match status" value="1"/>
</dbReference>
<gene>
    <name evidence="2" type="ORF">QO014_002470</name>
</gene>
<feature type="transmembrane region" description="Helical" evidence="1">
    <location>
        <begin position="463"/>
        <end position="482"/>
    </location>
</feature>
<feature type="transmembrane region" description="Helical" evidence="1">
    <location>
        <begin position="360"/>
        <end position="381"/>
    </location>
</feature>
<evidence type="ECO:0000256" key="1">
    <source>
        <dbReference type="SAM" id="Phobius"/>
    </source>
</evidence>
<proteinExistence type="predicted"/>